<dbReference type="Pfam" id="PF04149">
    <property type="entry name" value="DUF397"/>
    <property type="match status" value="1"/>
</dbReference>
<feature type="domain" description="DUF397" evidence="1">
    <location>
        <begin position="28"/>
        <end position="82"/>
    </location>
</feature>
<reference evidence="2" key="1">
    <citation type="submission" date="2024-05" db="EMBL/GenBank/DDBJ databases">
        <title>30 novel species of actinomycetes from the DSMZ collection.</title>
        <authorList>
            <person name="Nouioui I."/>
        </authorList>
    </citation>
    <scope>NUCLEOTIDE SEQUENCE</scope>
    <source>
        <strain evidence="2">DSM 3412</strain>
    </source>
</reference>
<dbReference type="EMBL" id="JAVRFJ010000052">
    <property type="protein sequence ID" value="MDT0573520.1"/>
    <property type="molecule type" value="Genomic_DNA"/>
</dbReference>
<evidence type="ECO:0000313" key="3">
    <source>
        <dbReference type="Proteomes" id="UP001180737"/>
    </source>
</evidence>
<evidence type="ECO:0000313" key="2">
    <source>
        <dbReference type="EMBL" id="MDT0573520.1"/>
    </source>
</evidence>
<dbReference type="RefSeq" id="WP_078937592.1">
    <property type="nucleotide sequence ID" value="NZ_JAVRFJ010000052.1"/>
</dbReference>
<gene>
    <name evidence="2" type="ORF">RM704_39810</name>
</gene>
<proteinExistence type="predicted"/>
<protein>
    <submittedName>
        <fullName evidence="2">DUF397 domain-containing protein</fullName>
    </submittedName>
</protein>
<dbReference type="Proteomes" id="UP001180737">
    <property type="component" value="Unassembled WGS sequence"/>
</dbReference>
<dbReference type="InterPro" id="IPR007278">
    <property type="entry name" value="DUF397"/>
</dbReference>
<evidence type="ECO:0000259" key="1">
    <source>
        <dbReference type="Pfam" id="PF04149"/>
    </source>
</evidence>
<name>A0ABU2ZA98_9ACTN</name>
<accession>A0ABU2ZA98</accession>
<comment type="caution">
    <text evidence="2">The sequence shown here is derived from an EMBL/GenBank/DDBJ whole genome shotgun (WGS) entry which is preliminary data.</text>
</comment>
<sequence length="85" mass="9121">MDRYDLSAAIWIKSSYSGNDGGNCLEVATWIKSSYSGDNGGNCIEIAPHIPAVVPVRDSKNPDGPVLVINRPAWLSFIGALRSES</sequence>
<organism evidence="2 3">
    <name type="scientific">Streptomyces gottesmaniae</name>
    <dbReference type="NCBI Taxonomy" id="3075518"/>
    <lineage>
        <taxon>Bacteria</taxon>
        <taxon>Bacillati</taxon>
        <taxon>Actinomycetota</taxon>
        <taxon>Actinomycetes</taxon>
        <taxon>Kitasatosporales</taxon>
        <taxon>Streptomycetaceae</taxon>
        <taxon>Streptomyces</taxon>
    </lineage>
</organism>
<keyword evidence="3" id="KW-1185">Reference proteome</keyword>